<dbReference type="SMART" id="SM00147">
    <property type="entry name" value="RasGEF"/>
    <property type="match status" value="1"/>
</dbReference>
<dbReference type="GeneID" id="103256960"/>
<evidence type="ECO:0000313" key="5">
    <source>
        <dbReference type="RefSeq" id="XP_021566405.1"/>
    </source>
</evidence>
<proteinExistence type="predicted"/>
<dbReference type="GO" id="GO:0005886">
    <property type="term" value="C:plasma membrane"/>
    <property type="evidence" value="ECO:0007669"/>
    <property type="project" value="TreeGrafter"/>
</dbReference>
<evidence type="ECO:0000256" key="2">
    <source>
        <dbReference type="PROSITE-ProRule" id="PRU00168"/>
    </source>
</evidence>
<dbReference type="AlphaFoldDB" id="A0A3Q0DWK7"/>
<dbReference type="Gene3D" id="1.10.840.10">
    <property type="entry name" value="Ras guanine-nucleotide exchange factors catalytic domain"/>
    <property type="match status" value="1"/>
</dbReference>
<evidence type="ECO:0000313" key="4">
    <source>
        <dbReference type="Proteomes" id="UP000189704"/>
    </source>
</evidence>
<dbReference type="InterPro" id="IPR036964">
    <property type="entry name" value="RASGEF_cat_dom_sf"/>
</dbReference>
<evidence type="ECO:0000256" key="1">
    <source>
        <dbReference type="ARBA" id="ARBA00022658"/>
    </source>
</evidence>
<dbReference type="OrthoDB" id="9484397at2759"/>
<gene>
    <name evidence="5" type="primary">RGL4</name>
</gene>
<sequence>MPIPQPGTREPLAQSVVPVSQGETIFSFTTFLASYLGFATTPQFLEQLLGSTLSSISVTWTHQCTEDFYPPLNIPSLKLKPEPGLIPAPEERPPSVMTLELQLAPEATSVCTETEKSKTKEQLPSVMMFSPKLVAEQLTLKDSELFCKVAPFECLGSIWSQRNKKGKENLAPTVRATISQFNKVAGCVITTCLGDHSMNAQDRAKTMEHWIKVARECLGLGNFSSSHAILSALESFPLHRLRKTWRAVSRKCSKHFKDLCGKDKVLIRDPLIKVGTSKLEKNPQRAQMRLRKQKKGVVPFLGTFLTDLQMLDAAMEEYVDGNVINTKKKMKEVKVLQEMQLLQVAASNYRFQHEQQFQMWFQLLEGLSEKESYHLSCQLEPPSQ</sequence>
<keyword evidence="4" id="KW-1185">Reference proteome</keyword>
<dbReference type="InterPro" id="IPR023578">
    <property type="entry name" value="Ras_GEF_dom_sf"/>
</dbReference>
<dbReference type="KEGG" id="csyr:103256960"/>
<organism evidence="4 5">
    <name type="scientific">Carlito syrichta</name>
    <name type="common">Philippine tarsier</name>
    <name type="synonym">Tarsius syrichta</name>
    <dbReference type="NCBI Taxonomy" id="1868482"/>
    <lineage>
        <taxon>Eukaryota</taxon>
        <taxon>Metazoa</taxon>
        <taxon>Chordata</taxon>
        <taxon>Craniata</taxon>
        <taxon>Vertebrata</taxon>
        <taxon>Euteleostomi</taxon>
        <taxon>Mammalia</taxon>
        <taxon>Eutheria</taxon>
        <taxon>Euarchontoglires</taxon>
        <taxon>Primates</taxon>
        <taxon>Haplorrhini</taxon>
        <taxon>Tarsiiformes</taxon>
        <taxon>Tarsiidae</taxon>
        <taxon>Carlito</taxon>
    </lineage>
</organism>
<dbReference type="PROSITE" id="PS50009">
    <property type="entry name" value="RASGEF_CAT"/>
    <property type="match status" value="1"/>
</dbReference>
<protein>
    <submittedName>
        <fullName evidence="5">Ral-GDS-related protein</fullName>
    </submittedName>
</protein>
<accession>A0A3Q0DWK7</accession>
<reference evidence="5" key="1">
    <citation type="submission" date="2025-08" db="UniProtKB">
        <authorList>
            <consortium name="RefSeq"/>
        </authorList>
    </citation>
    <scope>IDENTIFICATION</scope>
</reference>
<dbReference type="Pfam" id="PF00617">
    <property type="entry name" value="RasGEF"/>
    <property type="match status" value="1"/>
</dbReference>
<dbReference type="PANTHER" id="PTHR23113">
    <property type="entry name" value="GUANINE NUCLEOTIDE EXCHANGE FACTOR"/>
    <property type="match status" value="1"/>
</dbReference>
<dbReference type="GO" id="GO:0007265">
    <property type="term" value="P:Ras protein signal transduction"/>
    <property type="evidence" value="ECO:0007669"/>
    <property type="project" value="TreeGrafter"/>
</dbReference>
<keyword evidence="1 2" id="KW-0344">Guanine-nucleotide releasing factor</keyword>
<feature type="domain" description="Ras-GEF" evidence="3">
    <location>
        <begin position="130"/>
        <end position="382"/>
    </location>
</feature>
<name>A0A3Q0DWK7_CARSF</name>
<evidence type="ECO:0000259" key="3">
    <source>
        <dbReference type="PROSITE" id="PS50009"/>
    </source>
</evidence>
<dbReference type="CDD" id="cd00155">
    <property type="entry name" value="RasGEF"/>
    <property type="match status" value="1"/>
</dbReference>
<dbReference type="Proteomes" id="UP000189704">
    <property type="component" value="Unplaced"/>
</dbReference>
<dbReference type="RefSeq" id="XP_021566405.1">
    <property type="nucleotide sequence ID" value="XM_021710730.1"/>
</dbReference>
<dbReference type="InterPro" id="IPR008937">
    <property type="entry name" value="Ras-like_GEF"/>
</dbReference>
<dbReference type="InterPro" id="IPR001895">
    <property type="entry name" value="RASGEF_cat_dom"/>
</dbReference>
<dbReference type="CTD" id="266747"/>
<dbReference type="PANTHER" id="PTHR23113:SF223">
    <property type="entry name" value="RAL-GDS-RELATED PROTEIN"/>
    <property type="match status" value="1"/>
</dbReference>
<dbReference type="SUPFAM" id="SSF48366">
    <property type="entry name" value="Ras GEF"/>
    <property type="match status" value="1"/>
</dbReference>
<dbReference type="GO" id="GO:0005085">
    <property type="term" value="F:guanyl-nucleotide exchange factor activity"/>
    <property type="evidence" value="ECO:0007669"/>
    <property type="project" value="UniProtKB-KW"/>
</dbReference>